<dbReference type="OrthoDB" id="3690688at2"/>
<evidence type="ECO:0000313" key="2">
    <source>
        <dbReference type="Proteomes" id="UP000316639"/>
    </source>
</evidence>
<gene>
    <name evidence="1" type="ORF">FKR81_38625</name>
</gene>
<name>A0A563EGX3_9PSEU</name>
<proteinExistence type="predicted"/>
<evidence type="ECO:0000313" key="1">
    <source>
        <dbReference type="EMBL" id="TWP45747.1"/>
    </source>
</evidence>
<comment type="caution">
    <text evidence="1">The sequence shown here is derived from an EMBL/GenBank/DDBJ whole genome shotgun (WGS) entry which is preliminary data.</text>
</comment>
<dbReference type="EMBL" id="VOBR01000039">
    <property type="protein sequence ID" value="TWP45747.1"/>
    <property type="molecule type" value="Genomic_DNA"/>
</dbReference>
<dbReference type="AlphaFoldDB" id="A0A563EGX3"/>
<reference evidence="1 2" key="1">
    <citation type="submission" date="2019-07" db="EMBL/GenBank/DDBJ databases">
        <title>Lentzea xizangensis sp. nov., isolated from Qinghai-Tibetan Plateau Soils.</title>
        <authorList>
            <person name="Huang J."/>
        </authorList>
    </citation>
    <scope>NUCLEOTIDE SEQUENCE [LARGE SCALE GENOMIC DNA]</scope>
    <source>
        <strain evidence="1 2">FXJ1.1311</strain>
    </source>
</reference>
<organism evidence="1 2">
    <name type="scientific">Lentzea tibetensis</name>
    <dbReference type="NCBI Taxonomy" id="2591470"/>
    <lineage>
        <taxon>Bacteria</taxon>
        <taxon>Bacillati</taxon>
        <taxon>Actinomycetota</taxon>
        <taxon>Actinomycetes</taxon>
        <taxon>Pseudonocardiales</taxon>
        <taxon>Pseudonocardiaceae</taxon>
        <taxon>Lentzea</taxon>
    </lineage>
</organism>
<accession>A0A563EGX3</accession>
<dbReference type="Proteomes" id="UP000316639">
    <property type="component" value="Unassembled WGS sequence"/>
</dbReference>
<protein>
    <submittedName>
        <fullName evidence="1">Uncharacterized protein</fullName>
    </submittedName>
</protein>
<keyword evidence="2" id="KW-1185">Reference proteome</keyword>
<dbReference type="RefSeq" id="WP_146359611.1">
    <property type="nucleotide sequence ID" value="NZ_VOBR01000039.1"/>
</dbReference>
<sequence length="256" mass="28677">MSLERLCAHLARHGIAVGTSTLSDWQYGHTRPRSAKSLRALGCLEEILGVPLVGLLEESDHLGERDSPLGDLLGDTDEAVEVLNQQEKVLVDARRRPSRIWSRTTVRARRNGVDRYLVRYFGNPGGTPDAVRLEARENCRLGEVRRHATEPVLVAELLFGHTLRAGETWVFELQITDGTGVPDDVQAHAFRHSEQQHLLEVRFHPSALPARCYSFSQNHLRDGRTRTGELPLSEHHTVHLLTMNGVTGVVGIGWDW</sequence>